<reference evidence="2 3" key="1">
    <citation type="submission" date="2023-07" db="EMBL/GenBank/DDBJ databases">
        <title>Genomic Encyclopedia of Type Strains, Phase IV (KMG-IV): sequencing the most valuable type-strain genomes for metagenomic binning, comparative biology and taxonomic classification.</title>
        <authorList>
            <person name="Goeker M."/>
        </authorList>
    </citation>
    <scope>NUCLEOTIDE SEQUENCE [LARGE SCALE GENOMIC DNA]</scope>
    <source>
        <strain evidence="2 3">DSM 19013</strain>
    </source>
</reference>
<accession>A0ABU0HWB5</accession>
<gene>
    <name evidence="2" type="ORF">QO012_001116</name>
</gene>
<name>A0ABU0HWB5_9HYPH</name>
<evidence type="ECO:0000313" key="3">
    <source>
        <dbReference type="Proteomes" id="UP001231124"/>
    </source>
</evidence>
<evidence type="ECO:0000256" key="1">
    <source>
        <dbReference type="SAM" id="Phobius"/>
    </source>
</evidence>
<sequence>MLHDDLDGPRTRMIDNALLCAAFVSLCFGLTAMMAGLLR</sequence>
<dbReference type="EMBL" id="JAUSVP010000002">
    <property type="protein sequence ID" value="MDQ0446627.1"/>
    <property type="molecule type" value="Genomic_DNA"/>
</dbReference>
<comment type="caution">
    <text evidence="2">The sequence shown here is derived from an EMBL/GenBank/DDBJ whole genome shotgun (WGS) entry which is preliminary data.</text>
</comment>
<organism evidence="2 3">
    <name type="scientific">Methylobacterium aerolatum</name>
    <dbReference type="NCBI Taxonomy" id="418708"/>
    <lineage>
        <taxon>Bacteria</taxon>
        <taxon>Pseudomonadati</taxon>
        <taxon>Pseudomonadota</taxon>
        <taxon>Alphaproteobacteria</taxon>
        <taxon>Hyphomicrobiales</taxon>
        <taxon>Methylobacteriaceae</taxon>
        <taxon>Methylobacterium</taxon>
    </lineage>
</organism>
<keyword evidence="3" id="KW-1185">Reference proteome</keyword>
<keyword evidence="1" id="KW-1133">Transmembrane helix</keyword>
<protein>
    <submittedName>
        <fullName evidence="2">Uncharacterized protein</fullName>
    </submittedName>
</protein>
<dbReference type="Proteomes" id="UP001231124">
    <property type="component" value="Unassembled WGS sequence"/>
</dbReference>
<evidence type="ECO:0000313" key="2">
    <source>
        <dbReference type="EMBL" id="MDQ0446627.1"/>
    </source>
</evidence>
<feature type="transmembrane region" description="Helical" evidence="1">
    <location>
        <begin position="16"/>
        <end position="38"/>
    </location>
</feature>
<proteinExistence type="predicted"/>
<keyword evidence="1" id="KW-0472">Membrane</keyword>
<keyword evidence="1" id="KW-0812">Transmembrane</keyword>